<keyword evidence="3" id="KW-1185">Reference proteome</keyword>
<dbReference type="GO" id="GO:0016705">
    <property type="term" value="F:oxidoreductase activity, acting on paired donors, with incorporation or reduction of molecular oxygen"/>
    <property type="evidence" value="ECO:0007669"/>
    <property type="project" value="InterPro"/>
</dbReference>
<accession>A0A8J3A9Z4</accession>
<dbReference type="InterPro" id="IPR036396">
    <property type="entry name" value="Cyt_P450_sf"/>
</dbReference>
<reference evidence="2" key="1">
    <citation type="journal article" date="2014" name="Int. J. Syst. Evol. Microbiol.">
        <title>Complete genome sequence of Corynebacterium casei LMG S-19264T (=DSM 44701T), isolated from a smear-ripened cheese.</title>
        <authorList>
            <consortium name="US DOE Joint Genome Institute (JGI-PGF)"/>
            <person name="Walter F."/>
            <person name="Albersmeier A."/>
            <person name="Kalinowski J."/>
            <person name="Ruckert C."/>
        </authorList>
    </citation>
    <scope>NUCLEOTIDE SEQUENCE</scope>
    <source>
        <strain evidence="2">CGMCC 1.14988</strain>
    </source>
</reference>
<dbReference type="PANTHER" id="PTHR24305:SF166">
    <property type="entry name" value="CYTOCHROME P450 12A4, MITOCHONDRIAL-RELATED"/>
    <property type="match status" value="1"/>
</dbReference>
<sequence>MPRASVADTLRAVNLVLLPLVARGLIVRRPPLVAGAEKLQLDRTAVRELQRLRRIYGPGPLRLALPRAVALILDPEDAKRVLAESPEPFRADSLEKRHALGHFQPYGVLASSGVPRDDRRAYNEQVLDTPAPVHCLADELLGKVVDEADTLLAVSEATGRLTWDDFMRHWFRMVRRVVFGDHAADDEEVTDLSGALRADGNWSYLKPKSRRKFERFEARLLHHLAKAEPGSLAGLMAQTPASPITVPHMQVPQWLFAFDPAGIATWRALVLLEGHPRQMERAVSEVADVDLRRPHELEFARACVLESLRLWPTTPGILRDTTEDTEWSTGTLPAGHGVVLFAPYLHRDDERLAFADRFEPSLWTGDHDPDAFPLVPFSAGPVVCPGRNLVLLLTSAMLGRLVQHHEYRLPARRHLDATEPMPAIYDPFRVTFAMRRRA</sequence>
<dbReference type="InterPro" id="IPR050121">
    <property type="entry name" value="Cytochrome_P450_monoxygenase"/>
</dbReference>
<reference evidence="2" key="2">
    <citation type="submission" date="2020-09" db="EMBL/GenBank/DDBJ databases">
        <authorList>
            <person name="Sun Q."/>
            <person name="Zhou Y."/>
        </authorList>
    </citation>
    <scope>NUCLEOTIDE SEQUENCE</scope>
    <source>
        <strain evidence="2">CGMCC 1.14988</strain>
    </source>
</reference>
<dbReference type="PANTHER" id="PTHR24305">
    <property type="entry name" value="CYTOCHROME P450"/>
    <property type="match status" value="1"/>
</dbReference>
<dbReference type="EMBL" id="BMHA01000011">
    <property type="protein sequence ID" value="GGI08246.1"/>
    <property type="molecule type" value="Genomic_DNA"/>
</dbReference>
<dbReference type="AlphaFoldDB" id="A0A8J3A9Z4"/>
<protein>
    <submittedName>
        <fullName evidence="2">Cytochrome P450</fullName>
    </submittedName>
</protein>
<dbReference type="Pfam" id="PF00067">
    <property type="entry name" value="p450"/>
    <property type="match status" value="1"/>
</dbReference>
<dbReference type="GO" id="GO:0005506">
    <property type="term" value="F:iron ion binding"/>
    <property type="evidence" value="ECO:0007669"/>
    <property type="project" value="InterPro"/>
</dbReference>
<evidence type="ECO:0000313" key="2">
    <source>
        <dbReference type="EMBL" id="GGI08246.1"/>
    </source>
</evidence>
<dbReference type="GO" id="GO:0004497">
    <property type="term" value="F:monooxygenase activity"/>
    <property type="evidence" value="ECO:0007669"/>
    <property type="project" value="InterPro"/>
</dbReference>
<evidence type="ECO:0000256" key="1">
    <source>
        <dbReference type="ARBA" id="ARBA00010617"/>
    </source>
</evidence>
<proteinExistence type="inferred from homology"/>
<dbReference type="InterPro" id="IPR001128">
    <property type="entry name" value="Cyt_P450"/>
</dbReference>
<evidence type="ECO:0000313" key="3">
    <source>
        <dbReference type="Proteomes" id="UP000650511"/>
    </source>
</evidence>
<comment type="caution">
    <text evidence="2">The sequence shown here is derived from an EMBL/GenBank/DDBJ whole genome shotgun (WGS) entry which is preliminary data.</text>
</comment>
<dbReference type="GO" id="GO:0020037">
    <property type="term" value="F:heme binding"/>
    <property type="evidence" value="ECO:0007669"/>
    <property type="project" value="InterPro"/>
</dbReference>
<dbReference type="Gene3D" id="1.10.630.10">
    <property type="entry name" value="Cytochrome P450"/>
    <property type="match status" value="1"/>
</dbReference>
<name>A0A8J3A9Z4_9ACTN</name>
<dbReference type="Proteomes" id="UP000650511">
    <property type="component" value="Unassembled WGS sequence"/>
</dbReference>
<organism evidence="2 3">
    <name type="scientific">Egicoccus halophilus</name>
    <dbReference type="NCBI Taxonomy" id="1670830"/>
    <lineage>
        <taxon>Bacteria</taxon>
        <taxon>Bacillati</taxon>
        <taxon>Actinomycetota</taxon>
        <taxon>Nitriliruptoria</taxon>
        <taxon>Egicoccales</taxon>
        <taxon>Egicoccaceae</taxon>
        <taxon>Egicoccus</taxon>
    </lineage>
</organism>
<gene>
    <name evidence="2" type="ORF">GCM10011354_28130</name>
</gene>
<comment type="similarity">
    <text evidence="1">Belongs to the cytochrome P450 family.</text>
</comment>
<dbReference type="SUPFAM" id="SSF48264">
    <property type="entry name" value="Cytochrome P450"/>
    <property type="match status" value="1"/>
</dbReference>